<evidence type="ECO:0000313" key="9">
    <source>
        <dbReference type="EMBL" id="RHN42998.1"/>
    </source>
</evidence>
<sequence>MLLCLLQMFLRLMSPICTRIRNSSLSKNWLPFLINRISLTFDLWESNTTETYICLTAHFVDANWKLNSKVLNFCLVYPPTGAEMCERMVEFLSDWGIEKKIFSLTLDDSSENDILQEQLKNQLCLQNGLLCDGEFFHVHCFARVLNLIVDEGLKLVESVVCKIRESILFVRHSKSRWKFFKECVEKVGGVDSSVRLHLDMSMRVNSTYLMLQSALKYQRAFESLHLYDDDYDSCPAAEDWKRVEKICAFLLPFCETANMINGATHPTSNLYFSQVWKLQCVLVDSLGDEDEFVARMAKSMMGKFKKYWDE</sequence>
<protein>
    <submittedName>
        <fullName evidence="9">Putative ribonuclease H-like domain, hAT-like transposase, RNase-H</fullName>
    </submittedName>
</protein>
<keyword evidence="7" id="KW-0732">Signal</keyword>
<evidence type="ECO:0000256" key="5">
    <source>
        <dbReference type="ARBA" id="ARBA00023125"/>
    </source>
</evidence>
<dbReference type="PANTHER" id="PTHR46481">
    <property type="entry name" value="ZINC FINGER BED DOMAIN-CONTAINING PROTEIN 4"/>
    <property type="match status" value="1"/>
</dbReference>
<gene>
    <name evidence="9" type="ORF">MtrunA17_Chr8g0383071</name>
</gene>
<evidence type="ECO:0000259" key="8">
    <source>
        <dbReference type="Pfam" id="PF14372"/>
    </source>
</evidence>
<dbReference type="Pfam" id="PF14372">
    <property type="entry name" value="hAT-like_RNase-H"/>
    <property type="match status" value="1"/>
</dbReference>
<dbReference type="AlphaFoldDB" id="A0A396GRL0"/>
<keyword evidence="4" id="KW-0862">Zinc</keyword>
<feature type="chain" id="PRO_5017202127" evidence="7">
    <location>
        <begin position="19"/>
        <end position="310"/>
    </location>
</feature>
<dbReference type="InterPro" id="IPR012337">
    <property type="entry name" value="RNaseH-like_sf"/>
</dbReference>
<evidence type="ECO:0000256" key="3">
    <source>
        <dbReference type="ARBA" id="ARBA00022771"/>
    </source>
</evidence>
<organism evidence="9">
    <name type="scientific">Medicago truncatula</name>
    <name type="common">Barrel medic</name>
    <name type="synonym">Medicago tribuloides</name>
    <dbReference type="NCBI Taxonomy" id="3880"/>
    <lineage>
        <taxon>Eukaryota</taxon>
        <taxon>Viridiplantae</taxon>
        <taxon>Streptophyta</taxon>
        <taxon>Embryophyta</taxon>
        <taxon>Tracheophyta</taxon>
        <taxon>Spermatophyta</taxon>
        <taxon>Magnoliopsida</taxon>
        <taxon>eudicotyledons</taxon>
        <taxon>Gunneridae</taxon>
        <taxon>Pentapetalae</taxon>
        <taxon>rosids</taxon>
        <taxon>fabids</taxon>
        <taxon>Fabales</taxon>
        <taxon>Fabaceae</taxon>
        <taxon>Papilionoideae</taxon>
        <taxon>50 kb inversion clade</taxon>
        <taxon>NPAAA clade</taxon>
        <taxon>Hologalegina</taxon>
        <taxon>IRL clade</taxon>
        <taxon>Trifolieae</taxon>
        <taxon>Medicago</taxon>
    </lineage>
</organism>
<dbReference type="InterPro" id="IPR052035">
    <property type="entry name" value="ZnF_BED_domain_contain"/>
</dbReference>
<name>A0A396GRL0_MEDTR</name>
<evidence type="ECO:0000256" key="6">
    <source>
        <dbReference type="ARBA" id="ARBA00023242"/>
    </source>
</evidence>
<accession>A0A396GRL0</accession>
<keyword evidence="2" id="KW-0479">Metal-binding</keyword>
<comment type="caution">
    <text evidence="9">The sequence shown here is derived from an EMBL/GenBank/DDBJ whole genome shotgun (WGS) entry which is preliminary data.</text>
</comment>
<dbReference type="GO" id="GO:0003677">
    <property type="term" value="F:DNA binding"/>
    <property type="evidence" value="ECO:0007669"/>
    <property type="project" value="UniProtKB-KW"/>
</dbReference>
<proteinExistence type="predicted"/>
<keyword evidence="5" id="KW-0238">DNA-binding</keyword>
<dbReference type="EMBL" id="PSQE01000008">
    <property type="protein sequence ID" value="RHN42998.1"/>
    <property type="molecule type" value="Genomic_DNA"/>
</dbReference>
<dbReference type="GO" id="GO:0008270">
    <property type="term" value="F:zinc ion binding"/>
    <property type="evidence" value="ECO:0007669"/>
    <property type="project" value="UniProtKB-KW"/>
</dbReference>
<evidence type="ECO:0000256" key="7">
    <source>
        <dbReference type="SAM" id="SignalP"/>
    </source>
</evidence>
<reference evidence="9" key="1">
    <citation type="journal article" date="2018" name="Nat. Plants">
        <title>Whole-genome landscape of Medicago truncatula symbiotic genes.</title>
        <authorList>
            <person name="Pecrix Y."/>
            <person name="Gamas P."/>
            <person name="Carrere S."/>
        </authorList>
    </citation>
    <scope>NUCLEOTIDE SEQUENCE</scope>
    <source>
        <tissue evidence="9">Leaves</tissue>
    </source>
</reference>
<feature type="signal peptide" evidence="7">
    <location>
        <begin position="1"/>
        <end position="18"/>
    </location>
</feature>
<feature type="domain" description="hAT-like transposase RNase-H fold" evidence="8">
    <location>
        <begin position="263"/>
        <end position="309"/>
    </location>
</feature>
<evidence type="ECO:0000256" key="4">
    <source>
        <dbReference type="ARBA" id="ARBA00022833"/>
    </source>
</evidence>
<evidence type="ECO:0000256" key="1">
    <source>
        <dbReference type="ARBA" id="ARBA00004123"/>
    </source>
</evidence>
<dbReference type="SUPFAM" id="SSF53098">
    <property type="entry name" value="Ribonuclease H-like"/>
    <property type="match status" value="1"/>
</dbReference>
<comment type="subcellular location">
    <subcellularLocation>
        <location evidence="1">Nucleus</location>
    </subcellularLocation>
</comment>
<keyword evidence="6" id="KW-0539">Nucleus</keyword>
<keyword evidence="3" id="KW-0863">Zinc-finger</keyword>
<dbReference type="Proteomes" id="UP000265566">
    <property type="component" value="Chromosome 8"/>
</dbReference>
<dbReference type="InterPro" id="IPR025525">
    <property type="entry name" value="hAT-like_transposase_RNase-H"/>
</dbReference>
<dbReference type="Gramene" id="rna49516">
    <property type="protein sequence ID" value="RHN42998.1"/>
    <property type="gene ID" value="gene49516"/>
</dbReference>
<dbReference type="GO" id="GO:0005634">
    <property type="term" value="C:nucleus"/>
    <property type="evidence" value="ECO:0007669"/>
    <property type="project" value="UniProtKB-SubCell"/>
</dbReference>
<dbReference type="PANTHER" id="PTHR46481:SF10">
    <property type="entry name" value="ZINC FINGER BED DOMAIN-CONTAINING PROTEIN 39"/>
    <property type="match status" value="1"/>
</dbReference>
<evidence type="ECO:0000256" key="2">
    <source>
        <dbReference type="ARBA" id="ARBA00022723"/>
    </source>
</evidence>